<dbReference type="InterPro" id="IPR052908">
    <property type="entry name" value="AP-4-A_phosphorylase"/>
</dbReference>
<dbReference type="Proteomes" id="UP000620075">
    <property type="component" value="Unassembled WGS sequence"/>
</dbReference>
<dbReference type="PANTHER" id="PTHR42997">
    <property type="entry name" value="HIT FAMILY HYDROLASE"/>
    <property type="match status" value="1"/>
</dbReference>
<dbReference type="SUPFAM" id="SSF54197">
    <property type="entry name" value="HIT-like"/>
    <property type="match status" value="1"/>
</dbReference>
<feature type="active site" description="Tele-AMP-histidine intermediate" evidence="2">
    <location>
        <position position="121"/>
    </location>
</feature>
<dbReference type="RefSeq" id="WP_338176029.1">
    <property type="nucleotide sequence ID" value="NZ_JAEKNQ010000005.1"/>
</dbReference>
<feature type="short sequence motif" description="Histidine triad motif" evidence="4">
    <location>
        <begin position="119"/>
        <end position="123"/>
    </location>
</feature>
<feature type="binding site" evidence="3">
    <location>
        <position position="123"/>
    </location>
    <ligand>
        <name>substrate</name>
    </ligand>
</feature>
<dbReference type="Pfam" id="PF01230">
    <property type="entry name" value="HIT"/>
    <property type="match status" value="1"/>
</dbReference>
<dbReference type="InterPro" id="IPR036265">
    <property type="entry name" value="HIT-like_sf"/>
</dbReference>
<organism evidence="6 7">
    <name type="scientific">Candidatus Dormiibacter inghamiae</name>
    <dbReference type="NCBI Taxonomy" id="3127013"/>
    <lineage>
        <taxon>Bacteria</taxon>
        <taxon>Bacillati</taxon>
        <taxon>Candidatus Dormiibacterota</taxon>
        <taxon>Candidatus Dormibacteria</taxon>
        <taxon>Candidatus Dormibacterales</taxon>
        <taxon>Candidatus Dormibacteraceae</taxon>
        <taxon>Candidatus Dormiibacter</taxon>
    </lineage>
</organism>
<evidence type="ECO:0000256" key="4">
    <source>
        <dbReference type="PROSITE-ProRule" id="PRU00464"/>
    </source>
</evidence>
<evidence type="ECO:0000256" key="3">
    <source>
        <dbReference type="PIRSR" id="PIRSR639383-2"/>
    </source>
</evidence>
<dbReference type="EMBL" id="JAEKNQ010000005">
    <property type="protein sequence ID" value="MBJ7601674.1"/>
    <property type="molecule type" value="Genomic_DNA"/>
</dbReference>
<feature type="domain" description="HIT" evidence="5">
    <location>
        <begin position="22"/>
        <end position="134"/>
    </location>
</feature>
<reference evidence="6 7" key="1">
    <citation type="submission" date="2020-10" db="EMBL/GenBank/DDBJ databases">
        <title>Ca. Dormibacterota MAGs.</title>
        <authorList>
            <person name="Montgomery K."/>
        </authorList>
    </citation>
    <scope>NUCLEOTIDE SEQUENCE [LARGE SCALE GENOMIC DNA]</scope>
    <source>
        <strain evidence="6">SC8811_S16_3</strain>
    </source>
</reference>
<proteinExistence type="predicted"/>
<name>A0A934K7Z4_9BACT</name>
<evidence type="ECO:0000313" key="6">
    <source>
        <dbReference type="EMBL" id="MBJ7601674.1"/>
    </source>
</evidence>
<evidence type="ECO:0000256" key="1">
    <source>
        <dbReference type="ARBA" id="ARBA00022741"/>
    </source>
</evidence>
<dbReference type="PROSITE" id="PS51084">
    <property type="entry name" value="HIT_2"/>
    <property type="match status" value="1"/>
</dbReference>
<evidence type="ECO:0000256" key="2">
    <source>
        <dbReference type="PIRSR" id="PIRSR639383-1"/>
    </source>
</evidence>
<keyword evidence="1" id="KW-0547">Nucleotide-binding</keyword>
<dbReference type="GO" id="GO:0003824">
    <property type="term" value="F:catalytic activity"/>
    <property type="evidence" value="ECO:0007669"/>
    <property type="project" value="InterPro"/>
</dbReference>
<comment type="caution">
    <text evidence="6">The sequence shown here is derived from an EMBL/GenBank/DDBJ whole genome shotgun (WGS) entry which is preliminary data.</text>
</comment>
<gene>
    <name evidence="6" type="ORF">JF888_00505</name>
</gene>
<dbReference type="AlphaFoldDB" id="A0A934K7Z4"/>
<evidence type="ECO:0000259" key="5">
    <source>
        <dbReference type="PROSITE" id="PS51084"/>
    </source>
</evidence>
<evidence type="ECO:0000313" key="7">
    <source>
        <dbReference type="Proteomes" id="UP000620075"/>
    </source>
</evidence>
<dbReference type="InterPro" id="IPR039383">
    <property type="entry name" value="FHIT"/>
</dbReference>
<dbReference type="PANTHER" id="PTHR42997:SF1">
    <property type="entry name" value="AP-4-A PHOSPHORYLASE"/>
    <property type="match status" value="1"/>
</dbReference>
<protein>
    <submittedName>
        <fullName evidence="6">HIT domain-containing protein</fullName>
    </submittedName>
</protein>
<dbReference type="Gene3D" id="3.30.428.10">
    <property type="entry name" value="HIT-like"/>
    <property type="match status" value="1"/>
</dbReference>
<sequence length="162" mass="18052">MDHLHAPWRMEYISAEAQPGCLFCRVREARPEDDRANLLIWREPEAIALLNRFPYNSGHLMVAPRRHTGDLTAMGDAELLAVLALVQRCLRVLADSVHPDGFNLGVNLGKVAGAGIADHLHFHAVPRWDGDTNFMPVLADVKVVNEHLERTWEKLVAGFSSG</sequence>
<dbReference type="CDD" id="cd01275">
    <property type="entry name" value="FHIT"/>
    <property type="match status" value="1"/>
</dbReference>
<feature type="binding site" evidence="3">
    <location>
        <position position="51"/>
    </location>
    <ligand>
        <name>substrate</name>
    </ligand>
</feature>
<dbReference type="InterPro" id="IPR011146">
    <property type="entry name" value="HIT-like"/>
</dbReference>
<accession>A0A934K7Z4</accession>
<dbReference type="GO" id="GO:0000166">
    <property type="term" value="F:nucleotide binding"/>
    <property type="evidence" value="ECO:0007669"/>
    <property type="project" value="UniProtKB-KW"/>
</dbReference>